<sequence>MLTSITGQPLQGTRFGDICSGNPIMCQDKFIMTVQGKSQVITWMPVPKDFRSEEGGGRDSRRREKEMDCPMILTLTRDRPVTGSDVTFLGASNHQPLFTIVDKNKKVQSSFLTSHKTASLEKSLPSDVASRAVPRWF</sequence>
<protein>
    <submittedName>
        <fullName evidence="2">Uncharacterized protein</fullName>
    </submittedName>
</protein>
<reference evidence="2" key="1">
    <citation type="journal article" date="2023" name="G3 (Bethesda)">
        <title>A reference genome for the long-term kleptoplast-retaining sea slug Elysia crispata morphotype clarki.</title>
        <authorList>
            <person name="Eastman K.E."/>
            <person name="Pendleton A.L."/>
            <person name="Shaikh M.A."/>
            <person name="Suttiyut T."/>
            <person name="Ogas R."/>
            <person name="Tomko P."/>
            <person name="Gavelis G."/>
            <person name="Widhalm J.R."/>
            <person name="Wisecaver J.H."/>
        </authorList>
    </citation>
    <scope>NUCLEOTIDE SEQUENCE</scope>
    <source>
        <strain evidence="2">ECLA1</strain>
    </source>
</reference>
<evidence type="ECO:0000313" key="3">
    <source>
        <dbReference type="Proteomes" id="UP001283361"/>
    </source>
</evidence>
<accession>A0AAE1DMY2</accession>
<feature type="compositionally biased region" description="Basic and acidic residues" evidence="1">
    <location>
        <begin position="48"/>
        <end position="68"/>
    </location>
</feature>
<feature type="region of interest" description="Disordered" evidence="1">
    <location>
        <begin position="45"/>
        <end position="69"/>
    </location>
</feature>
<dbReference type="AlphaFoldDB" id="A0AAE1DMY2"/>
<evidence type="ECO:0000313" key="2">
    <source>
        <dbReference type="EMBL" id="KAK3776282.1"/>
    </source>
</evidence>
<organism evidence="2 3">
    <name type="scientific">Elysia crispata</name>
    <name type="common">lettuce slug</name>
    <dbReference type="NCBI Taxonomy" id="231223"/>
    <lineage>
        <taxon>Eukaryota</taxon>
        <taxon>Metazoa</taxon>
        <taxon>Spiralia</taxon>
        <taxon>Lophotrochozoa</taxon>
        <taxon>Mollusca</taxon>
        <taxon>Gastropoda</taxon>
        <taxon>Heterobranchia</taxon>
        <taxon>Euthyneura</taxon>
        <taxon>Panpulmonata</taxon>
        <taxon>Sacoglossa</taxon>
        <taxon>Placobranchoidea</taxon>
        <taxon>Plakobranchidae</taxon>
        <taxon>Elysia</taxon>
    </lineage>
</organism>
<gene>
    <name evidence="2" type="ORF">RRG08_039871</name>
</gene>
<evidence type="ECO:0000256" key="1">
    <source>
        <dbReference type="SAM" id="MobiDB-lite"/>
    </source>
</evidence>
<name>A0AAE1DMY2_9GAST</name>
<dbReference type="EMBL" id="JAWDGP010003233">
    <property type="protein sequence ID" value="KAK3776282.1"/>
    <property type="molecule type" value="Genomic_DNA"/>
</dbReference>
<comment type="caution">
    <text evidence="2">The sequence shown here is derived from an EMBL/GenBank/DDBJ whole genome shotgun (WGS) entry which is preliminary data.</text>
</comment>
<proteinExistence type="predicted"/>
<keyword evidence="3" id="KW-1185">Reference proteome</keyword>
<dbReference type="Proteomes" id="UP001283361">
    <property type="component" value="Unassembled WGS sequence"/>
</dbReference>